<proteinExistence type="inferred from homology"/>
<dbReference type="Proteomes" id="UP001527882">
    <property type="component" value="Unassembled WGS sequence"/>
</dbReference>
<gene>
    <name evidence="1" type="primary">trhO</name>
    <name evidence="3" type="ORF">O9H85_27900</name>
</gene>
<evidence type="ECO:0000259" key="2">
    <source>
        <dbReference type="PROSITE" id="PS50206"/>
    </source>
</evidence>
<dbReference type="Pfam" id="PF00581">
    <property type="entry name" value="Rhodanese"/>
    <property type="match status" value="1"/>
</dbReference>
<feature type="domain" description="Rhodanese" evidence="2">
    <location>
        <begin position="145"/>
        <end position="239"/>
    </location>
</feature>
<comment type="similarity">
    <text evidence="1">Belongs to the TrhO family.</text>
</comment>
<dbReference type="SUPFAM" id="SSF52821">
    <property type="entry name" value="Rhodanese/Cell cycle control phosphatase"/>
    <property type="match status" value="1"/>
</dbReference>
<dbReference type="EMBL" id="JAQAGZ010000021">
    <property type="protein sequence ID" value="MCZ8516153.1"/>
    <property type="molecule type" value="Genomic_DNA"/>
</dbReference>
<dbReference type="SMART" id="SM00450">
    <property type="entry name" value="RHOD"/>
    <property type="match status" value="1"/>
</dbReference>
<organism evidence="3 4">
    <name type="scientific">Paenibacillus gyeongsangnamensis</name>
    <dbReference type="NCBI Taxonomy" id="3388067"/>
    <lineage>
        <taxon>Bacteria</taxon>
        <taxon>Bacillati</taxon>
        <taxon>Bacillota</taxon>
        <taxon>Bacilli</taxon>
        <taxon>Bacillales</taxon>
        <taxon>Paenibacillaceae</taxon>
        <taxon>Paenibacillus</taxon>
    </lineage>
</organism>
<evidence type="ECO:0000313" key="4">
    <source>
        <dbReference type="Proteomes" id="UP001527882"/>
    </source>
</evidence>
<dbReference type="EC" id="1.14.-.-" evidence="1"/>
<dbReference type="CDD" id="cd01518">
    <property type="entry name" value="RHOD_YceA"/>
    <property type="match status" value="1"/>
</dbReference>
<dbReference type="PANTHER" id="PTHR43268">
    <property type="entry name" value="THIOSULFATE SULFURTRANSFERASE/RHODANESE-LIKE DOMAIN-CONTAINING PROTEIN 2"/>
    <property type="match status" value="1"/>
</dbReference>
<comment type="caution">
    <text evidence="3">The sequence shown here is derived from an EMBL/GenBank/DDBJ whole genome shotgun (WGS) entry which is preliminary data.</text>
</comment>
<evidence type="ECO:0000313" key="3">
    <source>
        <dbReference type="EMBL" id="MCZ8516153.1"/>
    </source>
</evidence>
<dbReference type="InterPro" id="IPR020936">
    <property type="entry name" value="TrhO"/>
</dbReference>
<accession>A0ABT4QGZ6</accession>
<keyword evidence="1" id="KW-0560">Oxidoreductase</keyword>
<dbReference type="Pfam" id="PF17773">
    <property type="entry name" value="UPF0176_N"/>
    <property type="match status" value="1"/>
</dbReference>
<dbReference type="PANTHER" id="PTHR43268:SF3">
    <property type="entry name" value="RHODANESE-LIKE DOMAIN-CONTAINING PROTEIN 7-RELATED"/>
    <property type="match status" value="1"/>
</dbReference>
<dbReference type="PROSITE" id="PS50206">
    <property type="entry name" value="RHODANESE_3"/>
    <property type="match status" value="1"/>
</dbReference>
<dbReference type="InterPro" id="IPR001763">
    <property type="entry name" value="Rhodanese-like_dom"/>
</dbReference>
<protein>
    <recommendedName>
        <fullName evidence="1">tRNA uridine(34) hydroxylase</fullName>
        <ecNumber evidence="1">1.14.-.-</ecNumber>
    </recommendedName>
    <alternativeName>
        <fullName evidence="1">tRNA hydroxylation protein O</fullName>
    </alternativeName>
</protein>
<evidence type="ECO:0000256" key="1">
    <source>
        <dbReference type="HAMAP-Rule" id="MF_00469"/>
    </source>
</evidence>
<comment type="function">
    <text evidence="1">Catalyzes oxygen-dependent 5-hydroxyuridine (ho5U) modification at position 34 in tRNAs.</text>
</comment>
<comment type="catalytic activity">
    <reaction evidence="1">
        <text>uridine(34) in tRNA + AH2 + O2 = 5-hydroxyuridine(34) in tRNA + A + H2O</text>
        <dbReference type="Rhea" id="RHEA:64224"/>
        <dbReference type="Rhea" id="RHEA-COMP:11727"/>
        <dbReference type="Rhea" id="RHEA-COMP:13381"/>
        <dbReference type="ChEBI" id="CHEBI:13193"/>
        <dbReference type="ChEBI" id="CHEBI:15377"/>
        <dbReference type="ChEBI" id="CHEBI:15379"/>
        <dbReference type="ChEBI" id="CHEBI:17499"/>
        <dbReference type="ChEBI" id="CHEBI:65315"/>
        <dbReference type="ChEBI" id="CHEBI:136877"/>
    </reaction>
</comment>
<dbReference type="NCBIfam" id="NF001135">
    <property type="entry name" value="PRK00142.1-3"/>
    <property type="match status" value="1"/>
</dbReference>
<dbReference type="InterPro" id="IPR022111">
    <property type="entry name" value="Rhodanese_C"/>
</dbReference>
<name>A0ABT4QGZ6_9BACL</name>
<dbReference type="HAMAP" id="MF_00469">
    <property type="entry name" value="TrhO"/>
    <property type="match status" value="1"/>
</dbReference>
<dbReference type="RefSeq" id="WP_269884681.1">
    <property type="nucleotide sequence ID" value="NZ_JAQAGZ010000021.1"/>
</dbReference>
<reference evidence="3 4" key="1">
    <citation type="submission" date="2022-12" db="EMBL/GenBank/DDBJ databases">
        <title>Draft genome sequence of Paenibacillus sp. dW9.</title>
        <authorList>
            <person name="Choi E.-W."/>
            <person name="Kim D.-U."/>
        </authorList>
    </citation>
    <scope>NUCLEOTIDE SEQUENCE [LARGE SCALE GENOMIC DNA]</scope>
    <source>
        <strain evidence="4">dW9</strain>
    </source>
</reference>
<sequence length="317" mass="36970">MSPKTYPAADPRFVYQPSAEGEKPYRILLYYKYVTIEDPEGFAQEHRELCKCLELKGRILVAPEGINGTVSGTVDQTDAYLGYMNEHPLFRDLVFKIDDADEHAFQKMFVRPKKELVTFRLEDDVNPNEMTGTHLKPKEFFEMLQRDDVIVLDGRNDYEFDIGHFRGAIRPEVESFREFPDWIRENMEQFKDKPILTYCTGGIRCEKLSGFLMREGFKEVYQLDGGIATYGKDPEVQGKLFDGKMYVFDERISVPVNQVEPVVVGKCHHCGKTEDRYINCANDFCHKQHIVCPDCYEKHNQFCSKECEEYWLNRAEV</sequence>
<dbReference type="InterPro" id="IPR036873">
    <property type="entry name" value="Rhodanese-like_dom_sf"/>
</dbReference>
<dbReference type="Gene3D" id="3.40.250.10">
    <property type="entry name" value="Rhodanese-like domain"/>
    <property type="match status" value="1"/>
</dbReference>
<keyword evidence="1" id="KW-0819">tRNA processing</keyword>
<dbReference type="Pfam" id="PF12368">
    <property type="entry name" value="Rhodanese_C"/>
    <property type="match status" value="1"/>
</dbReference>
<dbReference type="InterPro" id="IPR040503">
    <property type="entry name" value="TRHO_N"/>
</dbReference>
<keyword evidence="4" id="KW-1185">Reference proteome</keyword>
<dbReference type="Gene3D" id="3.30.70.100">
    <property type="match status" value="1"/>
</dbReference>